<dbReference type="VEuPathDB" id="FungiDB:GGTG_02082"/>
<evidence type="ECO:0000313" key="2">
    <source>
        <dbReference type="EMBL" id="EJT82108.1"/>
    </source>
</evidence>
<dbReference type="RefSeq" id="XP_009218117.1">
    <property type="nucleotide sequence ID" value="XM_009219853.1"/>
</dbReference>
<protein>
    <submittedName>
        <fullName evidence="2 3">Uncharacterized protein</fullName>
    </submittedName>
</protein>
<name>J3NLD4_GAET3</name>
<dbReference type="HOGENOM" id="CLU_787651_0_0_1"/>
<reference evidence="2" key="3">
    <citation type="submission" date="2010-09" db="EMBL/GenBank/DDBJ databases">
        <title>Annotation of Gaeumannomyces graminis var. tritici R3-111a-1.</title>
        <authorList>
            <consortium name="The Broad Institute Genome Sequencing Platform"/>
            <person name="Ma L.-J."/>
            <person name="Dead R."/>
            <person name="Young S.K."/>
            <person name="Zeng Q."/>
            <person name="Gargeya S."/>
            <person name="Fitzgerald M."/>
            <person name="Haas B."/>
            <person name="Abouelleil A."/>
            <person name="Alvarado L."/>
            <person name="Arachchi H.M."/>
            <person name="Berlin A."/>
            <person name="Brown A."/>
            <person name="Chapman S.B."/>
            <person name="Chen Z."/>
            <person name="Dunbar C."/>
            <person name="Freedman E."/>
            <person name="Gearin G."/>
            <person name="Gellesch M."/>
            <person name="Goldberg J."/>
            <person name="Griggs A."/>
            <person name="Gujja S."/>
            <person name="Heiman D."/>
            <person name="Howarth C."/>
            <person name="Larson L."/>
            <person name="Lui A."/>
            <person name="MacDonald P.J.P."/>
            <person name="Mehta T."/>
            <person name="Montmayeur A."/>
            <person name="Murphy C."/>
            <person name="Neiman D."/>
            <person name="Pearson M."/>
            <person name="Priest M."/>
            <person name="Roberts A."/>
            <person name="Saif S."/>
            <person name="Shea T."/>
            <person name="Shenoy N."/>
            <person name="Sisk P."/>
            <person name="Stolte C."/>
            <person name="Sykes S."/>
            <person name="Yandava C."/>
            <person name="Wortman J."/>
            <person name="Nusbaum C."/>
            <person name="Birren B."/>
        </authorList>
    </citation>
    <scope>NUCLEOTIDE SEQUENCE</scope>
    <source>
        <strain evidence="2">R3-111a-1</strain>
    </source>
</reference>
<reference evidence="3" key="5">
    <citation type="submission" date="2018-04" db="UniProtKB">
        <authorList>
            <consortium name="EnsemblFungi"/>
        </authorList>
    </citation>
    <scope>IDENTIFICATION</scope>
    <source>
        <strain evidence="3">R3-111a-1</strain>
    </source>
</reference>
<evidence type="ECO:0000256" key="1">
    <source>
        <dbReference type="SAM" id="MobiDB-lite"/>
    </source>
</evidence>
<keyword evidence="4" id="KW-1185">Reference proteome</keyword>
<dbReference type="Proteomes" id="UP000006039">
    <property type="component" value="Unassembled WGS sequence"/>
</dbReference>
<dbReference type="EMBL" id="GL385395">
    <property type="protein sequence ID" value="EJT82108.1"/>
    <property type="molecule type" value="Genomic_DNA"/>
</dbReference>
<reference evidence="2" key="2">
    <citation type="submission" date="2010-07" db="EMBL/GenBank/DDBJ databases">
        <authorList>
            <consortium name="The Broad Institute Genome Sequencing Platform"/>
            <consortium name="Broad Institute Genome Sequencing Center for Infectious Disease"/>
            <person name="Ma L.-J."/>
            <person name="Dead R."/>
            <person name="Young S."/>
            <person name="Zeng Q."/>
            <person name="Koehrsen M."/>
            <person name="Alvarado L."/>
            <person name="Berlin A."/>
            <person name="Chapman S.B."/>
            <person name="Chen Z."/>
            <person name="Freedman E."/>
            <person name="Gellesch M."/>
            <person name="Goldberg J."/>
            <person name="Griggs A."/>
            <person name="Gujja S."/>
            <person name="Heilman E.R."/>
            <person name="Heiman D."/>
            <person name="Hepburn T."/>
            <person name="Howarth C."/>
            <person name="Jen D."/>
            <person name="Larson L."/>
            <person name="Mehta T."/>
            <person name="Neiman D."/>
            <person name="Pearson M."/>
            <person name="Roberts A."/>
            <person name="Saif S."/>
            <person name="Shea T."/>
            <person name="Shenoy N."/>
            <person name="Sisk P."/>
            <person name="Stolte C."/>
            <person name="Sykes S."/>
            <person name="Walk T."/>
            <person name="White J."/>
            <person name="Yandava C."/>
            <person name="Haas B."/>
            <person name="Nusbaum C."/>
            <person name="Birren B."/>
        </authorList>
    </citation>
    <scope>NUCLEOTIDE SEQUENCE</scope>
    <source>
        <strain evidence="2">R3-111a-1</strain>
    </source>
</reference>
<reference evidence="3" key="4">
    <citation type="journal article" date="2015" name="G3 (Bethesda)">
        <title>Genome sequences of three phytopathogenic species of the Magnaporthaceae family of fungi.</title>
        <authorList>
            <person name="Okagaki L.H."/>
            <person name="Nunes C.C."/>
            <person name="Sailsbery J."/>
            <person name="Clay B."/>
            <person name="Brown D."/>
            <person name="John T."/>
            <person name="Oh Y."/>
            <person name="Young N."/>
            <person name="Fitzgerald M."/>
            <person name="Haas B.J."/>
            <person name="Zeng Q."/>
            <person name="Young S."/>
            <person name="Adiconis X."/>
            <person name="Fan L."/>
            <person name="Levin J.Z."/>
            <person name="Mitchell T.K."/>
            <person name="Okubara P.A."/>
            <person name="Farman M.L."/>
            <person name="Kohn L.M."/>
            <person name="Birren B."/>
            <person name="Ma L.-J."/>
            <person name="Dean R.A."/>
        </authorList>
    </citation>
    <scope>NUCLEOTIDE SEQUENCE</scope>
    <source>
        <strain evidence="3">R3-111a-1</strain>
    </source>
</reference>
<accession>J3NLD4</accession>
<organism evidence="2">
    <name type="scientific">Gaeumannomyces tritici (strain R3-111a-1)</name>
    <name type="common">Wheat and barley take-all root rot fungus</name>
    <name type="synonym">Gaeumannomyces graminis var. tritici</name>
    <dbReference type="NCBI Taxonomy" id="644352"/>
    <lineage>
        <taxon>Eukaryota</taxon>
        <taxon>Fungi</taxon>
        <taxon>Dikarya</taxon>
        <taxon>Ascomycota</taxon>
        <taxon>Pezizomycotina</taxon>
        <taxon>Sordariomycetes</taxon>
        <taxon>Sordariomycetidae</taxon>
        <taxon>Magnaporthales</taxon>
        <taxon>Magnaporthaceae</taxon>
        <taxon>Gaeumannomyces</taxon>
    </lineage>
</organism>
<sequence>MAASPVCGLLDTPEPDMWLSQALLDLHPLPVASAPDARRPSFTSHQGSNGSPTPPSAPVPAMDATTSLPGVAPGARPSRLDRLARTRLLGRYMPARRHRGGIAGVLALAAETLPGDDHLPESADFRAMLQSYLSSGRPSVRWGNAILDIVSARLAALDRVDDALAALRLPLPGGAYCEEWDEAAWLRAARGPPAGPAGAGVPELYRDWQAVLATAGVAFHTRPAQGDVLPISSGSTRGGRGGGDSGGGVVLVGAGAVEFTRPLRFVAASLAECGAPASGPEARAVVRELRRAAVAYGRRRGRARCWSLRYLHRELPPHEADGYSPWWKRWARAVGCGFRRSVVSASLDWAAP</sequence>
<reference evidence="4" key="1">
    <citation type="submission" date="2010-07" db="EMBL/GenBank/DDBJ databases">
        <title>The genome sequence of Gaeumannomyces graminis var. tritici strain R3-111a-1.</title>
        <authorList>
            <consortium name="The Broad Institute Genome Sequencing Platform"/>
            <person name="Ma L.-J."/>
            <person name="Dead R."/>
            <person name="Young S."/>
            <person name="Zeng Q."/>
            <person name="Koehrsen M."/>
            <person name="Alvarado L."/>
            <person name="Berlin A."/>
            <person name="Chapman S.B."/>
            <person name="Chen Z."/>
            <person name="Freedman E."/>
            <person name="Gellesch M."/>
            <person name="Goldberg J."/>
            <person name="Griggs A."/>
            <person name="Gujja S."/>
            <person name="Heilman E.R."/>
            <person name="Heiman D."/>
            <person name="Hepburn T."/>
            <person name="Howarth C."/>
            <person name="Jen D."/>
            <person name="Larson L."/>
            <person name="Mehta T."/>
            <person name="Neiman D."/>
            <person name="Pearson M."/>
            <person name="Roberts A."/>
            <person name="Saif S."/>
            <person name="Shea T."/>
            <person name="Shenoy N."/>
            <person name="Sisk P."/>
            <person name="Stolte C."/>
            <person name="Sykes S."/>
            <person name="Walk T."/>
            <person name="White J."/>
            <person name="Yandava C."/>
            <person name="Haas B."/>
            <person name="Nusbaum C."/>
            <person name="Birren B."/>
        </authorList>
    </citation>
    <scope>NUCLEOTIDE SEQUENCE [LARGE SCALE GENOMIC DNA]</scope>
    <source>
        <strain evidence="4">R3-111a-1</strain>
    </source>
</reference>
<dbReference type="GeneID" id="20342540"/>
<evidence type="ECO:0000313" key="3">
    <source>
        <dbReference type="EnsemblFungi" id="EJT82108"/>
    </source>
</evidence>
<proteinExistence type="predicted"/>
<feature type="compositionally biased region" description="Polar residues" evidence="1">
    <location>
        <begin position="41"/>
        <end position="51"/>
    </location>
</feature>
<gene>
    <name evidence="3" type="primary">20342540</name>
    <name evidence="2" type="ORF">GGTG_02082</name>
</gene>
<feature type="region of interest" description="Disordered" evidence="1">
    <location>
        <begin position="34"/>
        <end position="77"/>
    </location>
</feature>
<dbReference type="EnsemblFungi" id="EJT82108">
    <property type="protein sequence ID" value="EJT82108"/>
    <property type="gene ID" value="GGTG_02082"/>
</dbReference>
<dbReference type="AlphaFoldDB" id="J3NLD4"/>
<evidence type="ECO:0000313" key="4">
    <source>
        <dbReference type="Proteomes" id="UP000006039"/>
    </source>
</evidence>